<keyword evidence="4" id="KW-1133">Transmembrane helix</keyword>
<dbReference type="EMBL" id="JAWRVE010000182">
    <property type="protein sequence ID" value="KAL1850732.1"/>
    <property type="molecule type" value="Genomic_DNA"/>
</dbReference>
<dbReference type="InterPro" id="IPR021109">
    <property type="entry name" value="Peptidase_aspartic_dom_sf"/>
</dbReference>
<keyword evidence="4" id="KW-0812">Transmembrane</keyword>
<gene>
    <name evidence="7" type="ORF">Daus18300_012810</name>
</gene>
<dbReference type="PANTHER" id="PTHR24348">
    <property type="entry name" value="SERINE/THREONINE-PROTEIN KINASE UNC-51-RELATED"/>
    <property type="match status" value="1"/>
</dbReference>
<evidence type="ECO:0000256" key="1">
    <source>
        <dbReference type="ARBA" id="ARBA00004623"/>
    </source>
</evidence>
<dbReference type="InterPro" id="IPR011009">
    <property type="entry name" value="Kinase-like_dom_sf"/>
</dbReference>
<keyword evidence="4" id="KW-0472">Membrane</keyword>
<keyword evidence="8" id="KW-1185">Reference proteome</keyword>
<evidence type="ECO:0000313" key="7">
    <source>
        <dbReference type="EMBL" id="KAL1850732.1"/>
    </source>
</evidence>
<feature type="region of interest" description="Disordered" evidence="3">
    <location>
        <begin position="40"/>
        <end position="63"/>
    </location>
</feature>
<dbReference type="SUPFAM" id="SSF56112">
    <property type="entry name" value="Protein kinase-like (PK-like)"/>
    <property type="match status" value="1"/>
</dbReference>
<dbReference type="Gene3D" id="1.10.510.10">
    <property type="entry name" value="Transferase(Phosphotransferase) domain 1"/>
    <property type="match status" value="1"/>
</dbReference>
<dbReference type="Pfam" id="PF00069">
    <property type="entry name" value="Pkinase"/>
    <property type="match status" value="1"/>
</dbReference>
<comment type="subcellular location">
    <subcellularLocation>
        <location evidence="1">Preautophagosomal structure membrane</location>
        <topology evidence="1">Peripheral membrane protein</topology>
    </subcellularLocation>
</comment>
<dbReference type="InterPro" id="IPR045269">
    <property type="entry name" value="Atg1-like"/>
</dbReference>
<dbReference type="Proteomes" id="UP001583177">
    <property type="component" value="Unassembled WGS sequence"/>
</dbReference>
<dbReference type="InterPro" id="IPR000719">
    <property type="entry name" value="Prot_kinase_dom"/>
</dbReference>
<evidence type="ECO:0000256" key="3">
    <source>
        <dbReference type="SAM" id="MobiDB-lite"/>
    </source>
</evidence>
<dbReference type="PROSITE" id="PS50011">
    <property type="entry name" value="PROTEIN_KINASE_DOM"/>
    <property type="match status" value="1"/>
</dbReference>
<evidence type="ECO:0000313" key="8">
    <source>
        <dbReference type="Proteomes" id="UP001583177"/>
    </source>
</evidence>
<feature type="domain" description="Protein kinase" evidence="5">
    <location>
        <begin position="65"/>
        <end position="351"/>
    </location>
</feature>
<organism evidence="7 8">
    <name type="scientific">Diaporthe australafricana</name>
    <dbReference type="NCBI Taxonomy" id="127596"/>
    <lineage>
        <taxon>Eukaryota</taxon>
        <taxon>Fungi</taxon>
        <taxon>Dikarya</taxon>
        <taxon>Ascomycota</taxon>
        <taxon>Pezizomycotina</taxon>
        <taxon>Sordariomycetes</taxon>
        <taxon>Sordariomycetidae</taxon>
        <taxon>Diaporthales</taxon>
        <taxon>Diaporthaceae</taxon>
        <taxon>Diaporthe</taxon>
    </lineage>
</organism>
<dbReference type="SUPFAM" id="SSF50630">
    <property type="entry name" value="Acid proteases"/>
    <property type="match status" value="1"/>
</dbReference>
<dbReference type="Gene3D" id="2.40.70.10">
    <property type="entry name" value="Acid Proteases"/>
    <property type="match status" value="2"/>
</dbReference>
<protein>
    <recommendedName>
        <fullName evidence="2">Autophagy-related protein 1</fullName>
    </recommendedName>
</protein>
<evidence type="ECO:0000259" key="5">
    <source>
        <dbReference type="PROSITE" id="PS50011"/>
    </source>
</evidence>
<comment type="caution">
    <text evidence="7">The sequence shown here is derived from an EMBL/GenBank/DDBJ whole genome shotgun (WGS) entry which is preliminary data.</text>
</comment>
<name>A0ABR3W1N0_9PEZI</name>
<accession>A0ABR3W1N0</accession>
<proteinExistence type="predicted"/>
<dbReference type="InterPro" id="IPR015943">
    <property type="entry name" value="WD40/YVTN_repeat-like_dom_sf"/>
</dbReference>
<feature type="compositionally biased region" description="Basic and acidic residues" evidence="3">
    <location>
        <begin position="1049"/>
        <end position="1069"/>
    </location>
</feature>
<dbReference type="InterPro" id="IPR033121">
    <property type="entry name" value="PEPTIDASE_A1"/>
</dbReference>
<dbReference type="SMART" id="SM00220">
    <property type="entry name" value="S_TKc"/>
    <property type="match status" value="1"/>
</dbReference>
<evidence type="ECO:0000256" key="2">
    <source>
        <dbReference type="ARBA" id="ARBA00030237"/>
    </source>
</evidence>
<evidence type="ECO:0000259" key="6">
    <source>
        <dbReference type="PROSITE" id="PS51767"/>
    </source>
</evidence>
<reference evidence="7 8" key="1">
    <citation type="journal article" date="2024" name="IMA Fungus">
        <title>IMA Genome - F19 : A genome assembly and annotation guide to empower mycologists, including annotated draft genome sequences of Ceratocystis pirilliformis, Diaporthe australafricana, Fusarium ophioides, Paecilomyces lecythidis, and Sporothrix stenoceras.</title>
        <authorList>
            <person name="Aylward J."/>
            <person name="Wilson A.M."/>
            <person name="Visagie C.M."/>
            <person name="Spraker J."/>
            <person name="Barnes I."/>
            <person name="Buitendag C."/>
            <person name="Ceriani C."/>
            <person name="Del Mar Angel L."/>
            <person name="du Plessis D."/>
            <person name="Fuchs T."/>
            <person name="Gasser K."/>
            <person name="Kramer D."/>
            <person name="Li W."/>
            <person name="Munsamy K."/>
            <person name="Piso A."/>
            <person name="Price J.L."/>
            <person name="Sonnekus B."/>
            <person name="Thomas C."/>
            <person name="van der Nest A."/>
            <person name="van Dijk A."/>
            <person name="van Heerden A."/>
            <person name="van Vuuren N."/>
            <person name="Yilmaz N."/>
            <person name="Duong T.A."/>
            <person name="van der Merwe N.A."/>
            <person name="Wingfield M.J."/>
            <person name="Wingfield B.D."/>
        </authorList>
    </citation>
    <scope>NUCLEOTIDE SEQUENCE [LARGE SCALE GENOMIC DNA]</scope>
    <source>
        <strain evidence="7 8">CMW 18300</strain>
    </source>
</reference>
<dbReference type="PROSITE" id="PS51767">
    <property type="entry name" value="PEPTIDASE_A1"/>
    <property type="match status" value="1"/>
</dbReference>
<evidence type="ECO:0000256" key="4">
    <source>
        <dbReference type="SAM" id="Phobius"/>
    </source>
</evidence>
<feature type="region of interest" description="Disordered" evidence="3">
    <location>
        <begin position="1049"/>
        <end position="1072"/>
    </location>
</feature>
<dbReference type="PANTHER" id="PTHR24348:SF68">
    <property type="entry name" value="SERINE_THREONINE-PROTEIN KINASE ATG1C"/>
    <property type="match status" value="1"/>
</dbReference>
<dbReference type="Gene3D" id="2.130.10.10">
    <property type="entry name" value="YVTN repeat-like/Quinoprotein amine dehydrogenase"/>
    <property type="match status" value="1"/>
</dbReference>
<feature type="transmembrane region" description="Helical" evidence="4">
    <location>
        <begin position="985"/>
        <end position="1010"/>
    </location>
</feature>
<dbReference type="SUPFAM" id="SSF82171">
    <property type="entry name" value="DPP6 N-terminal domain-like"/>
    <property type="match status" value="1"/>
</dbReference>
<sequence length="1091" mass="120891">MTMRPLATGTTWFMTQIVANNHGDTASELDRARLQATFDSEDDPQVTSHGFRNAIDPSSTRREEWERQKMLGSGGFGTVFLDKCMRVNGYVEVDEDDKTGQLRAVKWITKAKNQTSLSKDSIRELNSLVFFSGPAYEYHFVKTFGWYENPSTLFIAMEYCPLSDLNSYLVEHGPVSEKHAKYITGQMLRGIESMHANNFIHRDLKPDNLWIKSRPPKGEWWVKISDFGISKEMKESRTLSSTLCGTMGFMAPERLGFDTGSQHLSHLVRGKAADIWAAGETIFRMLTGKASFGENLRFLAEYAMSQVKFPRTVLLKAGVSSEGATFIEHCMAPKPSSRPSATYALRQLGWAFSLPNAYEGWTVEVDHTLKCKGTDKPFILFTPDMDKLIVITNYKIYLWGVEADRVVKSWTSDDGSIFSQGCISADGRYLCVTQAKLTLPALIFDAMALEPIREVRDKLEYSCGGKKISTFSHDGETYNWKLIETHLSAATRARDGSAAKNIKSMAFTNDSKRLVAAYENMIVIKDTSDFPWRNIQVTDYPGIATAAAVSPGVQLLWLVSFIASFVSASGCNSTPISLPIQDTQVLPNIEGSNMYGLRVQIGSPAQDIVMMPWAELNNTWIYNYETYCNNEFIRNNLICQVRRGNYLYENGSSTFEKKTNMNDAGGAAQEASEMDGLEAGIPDLLSSSLFGTDVFAFGSIKATGFPIGIPGLRWDHGYSSLHALGLGRDSTLLKHLVDTGQIASRVWSIFWGRMWTADAFDGSVVLGGYNSKLVTGDNYTWPLDYESCFNGLKVTITGITLNKRNGQDANILQTQVEVPCCIVPQRQFLMEAPYFIMQAFEGSTGMNGSTRSKGLHWSAPTYSATNAYNGDLTIRLSNGPSIRVPNTQFLVPHVDIADNGTRVTNDTQVDFLFNNAEGSRVATLGRYFLTAAHLMVNHDANTFTLWQAAPYTSEPVLVPVIGESENQSCSSIDDSSIPSHTTSSISVGAVAGAAVGGVAVAAAIAIAVFLTVRRRRRNRLAARPGPVEHSGNNTDEYTKPYVLSEMPHEVRPQEMEEPQLQREGYRVSEYRQVSPTARRPVYEMDGYGQAS</sequence>
<feature type="domain" description="Peptidase A1" evidence="6">
    <location>
        <begin position="595"/>
        <end position="946"/>
    </location>
</feature>